<organism evidence="1 2">
    <name type="scientific">Niabella yanshanensis</name>
    <dbReference type="NCBI Taxonomy" id="577386"/>
    <lineage>
        <taxon>Bacteria</taxon>
        <taxon>Pseudomonadati</taxon>
        <taxon>Bacteroidota</taxon>
        <taxon>Chitinophagia</taxon>
        <taxon>Chitinophagales</taxon>
        <taxon>Chitinophagaceae</taxon>
        <taxon>Niabella</taxon>
    </lineage>
</organism>
<dbReference type="RefSeq" id="WP_114790443.1">
    <property type="nucleotide sequence ID" value="NZ_CP139960.1"/>
</dbReference>
<accession>A0ABZ0W2Q5</accession>
<reference evidence="1 2" key="1">
    <citation type="submission" date="2023-12" db="EMBL/GenBank/DDBJ databases">
        <title>Genome sequencing and assembly of bacterial species from a model synthetic community.</title>
        <authorList>
            <person name="Hogle S.L."/>
        </authorList>
    </citation>
    <scope>NUCLEOTIDE SEQUENCE [LARGE SCALE GENOMIC DNA]</scope>
    <source>
        <strain evidence="1 2">HAMBI_3031</strain>
    </source>
</reference>
<dbReference type="Proteomes" id="UP001325680">
    <property type="component" value="Chromosome"/>
</dbReference>
<evidence type="ECO:0000313" key="1">
    <source>
        <dbReference type="EMBL" id="WQD36839.1"/>
    </source>
</evidence>
<evidence type="ECO:0008006" key="3">
    <source>
        <dbReference type="Google" id="ProtNLM"/>
    </source>
</evidence>
<keyword evidence="2" id="KW-1185">Reference proteome</keyword>
<name>A0ABZ0W2Q5_9BACT</name>
<proteinExistence type="predicted"/>
<evidence type="ECO:0000313" key="2">
    <source>
        <dbReference type="Proteomes" id="UP001325680"/>
    </source>
</evidence>
<gene>
    <name evidence="1" type="ORF">U0035_14295</name>
</gene>
<dbReference type="EMBL" id="CP139960">
    <property type="protein sequence ID" value="WQD36839.1"/>
    <property type="molecule type" value="Genomic_DNA"/>
</dbReference>
<protein>
    <recommendedName>
        <fullName evidence="3">Bacterial EndoU nuclease domain-containing protein</fullName>
    </recommendedName>
</protein>
<sequence length="162" mass="18498">MLTPLHQQAVAPPPLCPVFDEAKWLRVLFTISDTEQWLQEQQVQHLYHLPLKHHKKLLRKSWYLGASTLAHIVERHYYKISRHPATGKFTIDIPYIIAHIRDAFQQQPEPIPQSSNLQRVWDTGEPIGYDDKGNTVSVLTVVSDAAGSIITAFPGYIHQSLT</sequence>